<evidence type="ECO:0000313" key="2">
    <source>
        <dbReference type="Proteomes" id="UP001605036"/>
    </source>
</evidence>
<proteinExistence type="predicted"/>
<dbReference type="Proteomes" id="UP001605036">
    <property type="component" value="Unassembled WGS sequence"/>
</dbReference>
<keyword evidence="2" id="KW-1185">Reference proteome</keyword>
<dbReference type="AlphaFoldDB" id="A0ABD1YAD1"/>
<gene>
    <name evidence="1" type="ORF">R1flu_003870</name>
</gene>
<comment type="caution">
    <text evidence="1">The sequence shown here is derived from an EMBL/GenBank/DDBJ whole genome shotgun (WGS) entry which is preliminary data.</text>
</comment>
<accession>A0ABD1YAD1</accession>
<dbReference type="EMBL" id="JBHFFA010000006">
    <property type="protein sequence ID" value="KAL2623665.1"/>
    <property type="molecule type" value="Genomic_DNA"/>
</dbReference>
<organism evidence="1 2">
    <name type="scientific">Riccia fluitans</name>
    <dbReference type="NCBI Taxonomy" id="41844"/>
    <lineage>
        <taxon>Eukaryota</taxon>
        <taxon>Viridiplantae</taxon>
        <taxon>Streptophyta</taxon>
        <taxon>Embryophyta</taxon>
        <taxon>Marchantiophyta</taxon>
        <taxon>Marchantiopsida</taxon>
        <taxon>Marchantiidae</taxon>
        <taxon>Marchantiales</taxon>
        <taxon>Ricciaceae</taxon>
        <taxon>Riccia</taxon>
    </lineage>
</organism>
<reference evidence="1 2" key="1">
    <citation type="submission" date="2024-09" db="EMBL/GenBank/DDBJ databases">
        <title>Chromosome-scale assembly of Riccia fluitans.</title>
        <authorList>
            <person name="Paukszto L."/>
            <person name="Sawicki J."/>
            <person name="Karawczyk K."/>
            <person name="Piernik-Szablinska J."/>
            <person name="Szczecinska M."/>
            <person name="Mazdziarz M."/>
        </authorList>
    </citation>
    <scope>NUCLEOTIDE SEQUENCE [LARGE SCALE GENOMIC DNA]</scope>
    <source>
        <strain evidence="1">Rf_01</strain>
        <tissue evidence="1">Aerial parts of the thallus</tissue>
    </source>
</reference>
<protein>
    <submittedName>
        <fullName evidence="1">Uncharacterized protein</fullName>
    </submittedName>
</protein>
<evidence type="ECO:0000313" key="1">
    <source>
        <dbReference type="EMBL" id="KAL2623665.1"/>
    </source>
</evidence>
<name>A0ABD1YAD1_9MARC</name>
<sequence>MGTRSQREKVTKTSKRTRVRPREVRSRVRAWLPCPIGTIRASAELVSPRLNTSPDLMNRGIEEARSSRAILISHGTTATSIRSAFSVAFPGEPALLVGDGRRLAYRVFARQRKATADLIIEGCHQSRICAVMASALEARLLRIHDGLLPWSFDSGGLPTGDSRAATLLLKDSTPDSPASGGIGAMDL</sequence>